<dbReference type="PANTHER" id="PTHR21666:SF270">
    <property type="entry name" value="MUREIN HYDROLASE ACTIVATOR ENVC"/>
    <property type="match status" value="1"/>
</dbReference>
<dbReference type="KEGG" id="amt:Amet_1812"/>
<protein>
    <submittedName>
        <fullName evidence="4">Peptidase M23B</fullName>
    </submittedName>
</protein>
<feature type="domain" description="M23ase beta-sheet core" evidence="3">
    <location>
        <begin position="242"/>
        <end position="335"/>
    </location>
</feature>
<dbReference type="STRING" id="293826.Amet_1812"/>
<dbReference type="InterPro" id="IPR016047">
    <property type="entry name" value="M23ase_b-sheet_dom"/>
</dbReference>
<accession>A6TP64</accession>
<dbReference type="InterPro" id="IPR011055">
    <property type="entry name" value="Dup_hybrid_motif"/>
</dbReference>
<dbReference type="Proteomes" id="UP000001572">
    <property type="component" value="Chromosome"/>
</dbReference>
<keyword evidence="2" id="KW-1133">Transmembrane helix</keyword>
<dbReference type="GO" id="GO:0004222">
    <property type="term" value="F:metalloendopeptidase activity"/>
    <property type="evidence" value="ECO:0007669"/>
    <property type="project" value="TreeGrafter"/>
</dbReference>
<proteinExistence type="predicted"/>
<dbReference type="PANTHER" id="PTHR21666">
    <property type="entry name" value="PEPTIDASE-RELATED"/>
    <property type="match status" value="1"/>
</dbReference>
<organism evidence="4 5">
    <name type="scientific">Alkaliphilus metalliredigens (strain QYMF)</name>
    <dbReference type="NCBI Taxonomy" id="293826"/>
    <lineage>
        <taxon>Bacteria</taxon>
        <taxon>Bacillati</taxon>
        <taxon>Bacillota</taxon>
        <taxon>Clostridia</taxon>
        <taxon>Peptostreptococcales</taxon>
        <taxon>Natronincolaceae</taxon>
        <taxon>Alkaliphilus</taxon>
    </lineage>
</organism>
<dbReference type="CDD" id="cd12797">
    <property type="entry name" value="M23_peptidase"/>
    <property type="match status" value="1"/>
</dbReference>
<dbReference type="HOGENOM" id="CLU_722874_0_0_9"/>
<feature type="transmembrane region" description="Helical" evidence="2">
    <location>
        <begin position="36"/>
        <end position="57"/>
    </location>
</feature>
<evidence type="ECO:0000313" key="5">
    <source>
        <dbReference type="Proteomes" id="UP000001572"/>
    </source>
</evidence>
<dbReference type="InterPro" id="IPR050570">
    <property type="entry name" value="Cell_wall_metabolism_enzyme"/>
</dbReference>
<keyword evidence="2" id="KW-0812">Transmembrane</keyword>
<feature type="region of interest" description="Disordered" evidence="1">
    <location>
        <begin position="113"/>
        <end position="134"/>
    </location>
</feature>
<name>A6TP64_ALKMQ</name>
<feature type="transmembrane region" description="Helical" evidence="2">
    <location>
        <begin position="64"/>
        <end position="83"/>
    </location>
</feature>
<evidence type="ECO:0000256" key="1">
    <source>
        <dbReference type="SAM" id="MobiDB-lite"/>
    </source>
</evidence>
<dbReference type="Gene3D" id="2.70.70.10">
    <property type="entry name" value="Glucose Permease (Domain IIA)"/>
    <property type="match status" value="1"/>
</dbReference>
<dbReference type="EMBL" id="CP000724">
    <property type="protein sequence ID" value="ABR47982.1"/>
    <property type="molecule type" value="Genomic_DNA"/>
</dbReference>
<evidence type="ECO:0000256" key="2">
    <source>
        <dbReference type="SAM" id="Phobius"/>
    </source>
</evidence>
<feature type="transmembrane region" description="Helical" evidence="2">
    <location>
        <begin position="12"/>
        <end position="30"/>
    </location>
</feature>
<dbReference type="SUPFAM" id="SSF51261">
    <property type="entry name" value="Duplicated hybrid motif"/>
    <property type="match status" value="1"/>
</dbReference>
<dbReference type="AlphaFoldDB" id="A6TP64"/>
<evidence type="ECO:0000313" key="4">
    <source>
        <dbReference type="EMBL" id="ABR47982.1"/>
    </source>
</evidence>
<dbReference type="Pfam" id="PF01551">
    <property type="entry name" value="Peptidase_M23"/>
    <property type="match status" value="1"/>
</dbReference>
<sequence>MSRGNLDTVLTKVLNVTGILLLLLIGVEMILSPPEIFMDIIRMIILTGFILTALTLPLVKGARLWLRIVGLLGIILYIIGFLVPGLTNLLVVAILTGVLMVIISSLGGMAKDEEVKDQDNQEEPDFPLPGPSEKAGKIKSYAKYYISGGLALANPFQLYQMMMQMLGMIGAAELKDFQQKGKYILPFSEEWSVVNGGIKQKDSHSWEIINQRYAYDFVIADSKNIRHKNEGKHLNDYHCYDKAILSPGDGKVIEVRDRVRDHPHPGTLMVDFLAKDFRGNFVMLQHEEKEYSFMAHFIPGSVMVKKGDLVKAGQLIGKCGNSGHSTEPHLHLHFQDHPNFYRGKGLPIKFSQLKINNQYQEEAYIQKKTRVVTTAFRSIVDQ</sequence>
<reference evidence="5" key="1">
    <citation type="journal article" date="2016" name="Genome Announc.">
        <title>Complete genome sequence of Alkaliphilus metalliredigens strain QYMF, an alkaliphilic and metal-reducing bacterium isolated from borax-contaminated leachate ponds.</title>
        <authorList>
            <person name="Hwang C."/>
            <person name="Copeland A."/>
            <person name="Lucas S."/>
            <person name="Lapidus A."/>
            <person name="Barry K."/>
            <person name="Detter J.C."/>
            <person name="Glavina Del Rio T."/>
            <person name="Hammon N."/>
            <person name="Israni S."/>
            <person name="Dalin E."/>
            <person name="Tice H."/>
            <person name="Pitluck S."/>
            <person name="Chertkov O."/>
            <person name="Brettin T."/>
            <person name="Bruce D."/>
            <person name="Han C."/>
            <person name="Schmutz J."/>
            <person name="Larimer F."/>
            <person name="Land M.L."/>
            <person name="Hauser L."/>
            <person name="Kyrpides N."/>
            <person name="Mikhailova N."/>
            <person name="Ye Q."/>
            <person name="Zhou J."/>
            <person name="Richardson P."/>
            <person name="Fields M.W."/>
        </authorList>
    </citation>
    <scope>NUCLEOTIDE SEQUENCE [LARGE SCALE GENOMIC DNA]</scope>
    <source>
        <strain evidence="5">QYMF</strain>
    </source>
</reference>
<keyword evidence="5" id="KW-1185">Reference proteome</keyword>
<dbReference type="OrthoDB" id="9809488at2"/>
<dbReference type="eggNOG" id="COG0739">
    <property type="taxonomic scope" value="Bacteria"/>
</dbReference>
<feature type="transmembrane region" description="Helical" evidence="2">
    <location>
        <begin position="89"/>
        <end position="110"/>
    </location>
</feature>
<keyword evidence="2" id="KW-0472">Membrane</keyword>
<dbReference type="RefSeq" id="WP_012063017.1">
    <property type="nucleotide sequence ID" value="NC_009633.1"/>
</dbReference>
<evidence type="ECO:0000259" key="3">
    <source>
        <dbReference type="Pfam" id="PF01551"/>
    </source>
</evidence>
<gene>
    <name evidence="4" type="ordered locus">Amet_1812</name>
</gene>